<dbReference type="AlphaFoldDB" id="A0AA42BTS0"/>
<dbReference type="EMBL" id="JANCLT010000007">
    <property type="protein sequence ID" value="MCP8969763.1"/>
    <property type="molecule type" value="Genomic_DNA"/>
</dbReference>
<sequence length="764" mass="86372">MEGILRGTEAPEVRAFLQQASLDRPVVYMPVRHHSPACAFHVQQLMDVYQPEIILVEGPAECTPLIPHLVSGDTEAPVSMYCSYDDKTEALAPGGGKHRAYYPFLDYSPELVALREAAARGIPSAFIDLPYKEYLFATREEGELPEDHYFRRSAYVHMLAERTGCRSFHEFWEKYFELQGMEMDTAAFIRQLLGYCLYTRADYTKDMLERDGCTARELHMAKEIAKARKQYSRVLVITGGFHVPGLLELEGTKEKLAKSPLPAAHAKAYLMPYSFRESDQAEGYDSGMPAPVFYQWLWEKGRDKAAEQLMLRTARQLRGEGVSLADEIEAARMLRELALLRGKLQPGLYELTDAVRSVFVKGELGPAEKAMQVLHDRLRGTKRGKLSADAEVPPLVQDFRALAAKFRLPVRSTVPQETTLDIYKKESHRRLSQWFHRLSFLGVPFCERLRGPNLARRQHVHLMRETWRYRFSAQVESALIDLSVYGATVEEAAQDLLQERLHRTKGRAGERAFLLLEAYLSGLFADATRYLALAEEAIGEDGDFVSMTECAYYLSRMEGAEGAAEQARSKALFLFSTLDGGEAAVTAEKLLELYQLDPGDEALAEALERYTVREKRQSEVEGVAHGLLAVLERRSMADVLTAAQGYFYGSGDMQKQAPFFLRGLFAGAKELFLYNKGLLEGLSHVLESLAEEAFLELLPHLRLLFGQFTPLEVDRVAKQVVGLYEGEVDIRQEEPVSEAVLAYGMELDRRARYMLRERGLYDGE</sequence>
<protein>
    <submittedName>
        <fullName evidence="1">DUF5682 family protein</fullName>
    </submittedName>
</protein>
<dbReference type="InterPro" id="IPR043737">
    <property type="entry name" value="DUF5682"/>
</dbReference>
<gene>
    <name evidence="1" type="ORF">NK662_14625</name>
</gene>
<evidence type="ECO:0000313" key="2">
    <source>
        <dbReference type="Proteomes" id="UP001156102"/>
    </source>
</evidence>
<reference evidence="1" key="1">
    <citation type="submission" date="2022-07" db="EMBL/GenBank/DDBJ databases">
        <authorList>
            <person name="Li W.-J."/>
            <person name="Deng Q.-Q."/>
        </authorList>
    </citation>
    <scope>NUCLEOTIDE SEQUENCE</scope>
    <source>
        <strain evidence="1">SYSU M60031</strain>
    </source>
</reference>
<name>A0AA42BTS0_9BACI</name>
<dbReference type="Proteomes" id="UP001156102">
    <property type="component" value="Unassembled WGS sequence"/>
</dbReference>
<comment type="caution">
    <text evidence="1">The sequence shown here is derived from an EMBL/GenBank/DDBJ whole genome shotgun (WGS) entry which is preliminary data.</text>
</comment>
<organism evidence="1 2">
    <name type="scientific">Ectobacillus ponti</name>
    <dbReference type="NCBI Taxonomy" id="2961894"/>
    <lineage>
        <taxon>Bacteria</taxon>
        <taxon>Bacillati</taxon>
        <taxon>Bacillota</taxon>
        <taxon>Bacilli</taxon>
        <taxon>Bacillales</taxon>
        <taxon>Bacillaceae</taxon>
        <taxon>Ectobacillus</taxon>
    </lineage>
</organism>
<dbReference type="Pfam" id="PF18934">
    <property type="entry name" value="DUF5682"/>
    <property type="match status" value="1"/>
</dbReference>
<accession>A0AA42BTS0</accession>
<dbReference type="RefSeq" id="WP_254759681.1">
    <property type="nucleotide sequence ID" value="NZ_JANCLT010000007.1"/>
</dbReference>
<keyword evidence="2" id="KW-1185">Reference proteome</keyword>
<evidence type="ECO:0000313" key="1">
    <source>
        <dbReference type="EMBL" id="MCP8969763.1"/>
    </source>
</evidence>
<proteinExistence type="predicted"/>